<organism evidence="1 2">
    <name type="scientific">Lophiotrema nucula</name>
    <dbReference type="NCBI Taxonomy" id="690887"/>
    <lineage>
        <taxon>Eukaryota</taxon>
        <taxon>Fungi</taxon>
        <taxon>Dikarya</taxon>
        <taxon>Ascomycota</taxon>
        <taxon>Pezizomycotina</taxon>
        <taxon>Dothideomycetes</taxon>
        <taxon>Pleosporomycetidae</taxon>
        <taxon>Pleosporales</taxon>
        <taxon>Lophiotremataceae</taxon>
        <taxon>Lophiotrema</taxon>
    </lineage>
</organism>
<feature type="non-terminal residue" evidence="1">
    <location>
        <position position="1"/>
    </location>
</feature>
<feature type="non-terminal residue" evidence="1">
    <location>
        <position position="75"/>
    </location>
</feature>
<proteinExistence type="predicted"/>
<evidence type="ECO:0000313" key="1">
    <source>
        <dbReference type="EMBL" id="KAF2112741.1"/>
    </source>
</evidence>
<name>A0A6A5Z340_9PLEO</name>
<dbReference type="EMBL" id="ML977330">
    <property type="protein sequence ID" value="KAF2112741.1"/>
    <property type="molecule type" value="Genomic_DNA"/>
</dbReference>
<dbReference type="OrthoDB" id="3792448at2759"/>
<reference evidence="1" key="1">
    <citation type="journal article" date="2020" name="Stud. Mycol.">
        <title>101 Dothideomycetes genomes: a test case for predicting lifestyles and emergence of pathogens.</title>
        <authorList>
            <person name="Haridas S."/>
            <person name="Albert R."/>
            <person name="Binder M."/>
            <person name="Bloem J."/>
            <person name="Labutti K."/>
            <person name="Salamov A."/>
            <person name="Andreopoulos B."/>
            <person name="Baker S."/>
            <person name="Barry K."/>
            <person name="Bills G."/>
            <person name="Bluhm B."/>
            <person name="Cannon C."/>
            <person name="Castanera R."/>
            <person name="Culley D."/>
            <person name="Daum C."/>
            <person name="Ezra D."/>
            <person name="Gonzalez J."/>
            <person name="Henrissat B."/>
            <person name="Kuo A."/>
            <person name="Liang C."/>
            <person name="Lipzen A."/>
            <person name="Lutzoni F."/>
            <person name="Magnuson J."/>
            <person name="Mondo S."/>
            <person name="Nolan M."/>
            <person name="Ohm R."/>
            <person name="Pangilinan J."/>
            <person name="Park H.-J."/>
            <person name="Ramirez L."/>
            <person name="Alfaro M."/>
            <person name="Sun H."/>
            <person name="Tritt A."/>
            <person name="Yoshinaga Y."/>
            <person name="Zwiers L.-H."/>
            <person name="Turgeon B."/>
            <person name="Goodwin S."/>
            <person name="Spatafora J."/>
            <person name="Crous P."/>
            <person name="Grigoriev I."/>
        </authorList>
    </citation>
    <scope>NUCLEOTIDE SEQUENCE</scope>
    <source>
        <strain evidence="1">CBS 627.86</strain>
    </source>
</reference>
<keyword evidence="2" id="KW-1185">Reference proteome</keyword>
<dbReference type="Proteomes" id="UP000799770">
    <property type="component" value="Unassembled WGS sequence"/>
</dbReference>
<dbReference type="AlphaFoldDB" id="A0A6A5Z340"/>
<accession>A0A6A5Z340</accession>
<gene>
    <name evidence="1" type="ORF">BDV96DRAFT_463408</name>
</gene>
<protein>
    <submittedName>
        <fullName evidence="1">Uncharacterized protein</fullName>
    </submittedName>
</protein>
<sequence>EWGKVVINVEKLTGISKVRLQHVAYIPGFFTNLVLLSRCRTMGLHFNSGRDCLYKRQYKNIFYILQFDNSYWIMD</sequence>
<evidence type="ECO:0000313" key="2">
    <source>
        <dbReference type="Proteomes" id="UP000799770"/>
    </source>
</evidence>